<gene>
    <name evidence="2" type="ORF">Ana3638_03500</name>
</gene>
<dbReference type="KEGG" id="anr:Ana3638_03500"/>
<name>A0A6P1TIU4_9FIRM</name>
<dbReference type="InterPro" id="IPR052977">
    <property type="entry name" value="Polyferredoxin-like_ET"/>
</dbReference>
<evidence type="ECO:0000259" key="1">
    <source>
        <dbReference type="Pfam" id="PF04432"/>
    </source>
</evidence>
<dbReference type="InterPro" id="IPR007525">
    <property type="entry name" value="FrhB_FdhB_C"/>
</dbReference>
<feature type="domain" description="Coenzyme F420 hydrogenase/dehydrogenase beta subunit C-terminal" evidence="1">
    <location>
        <begin position="90"/>
        <end position="253"/>
    </location>
</feature>
<dbReference type="PANTHER" id="PTHR43193:SF2">
    <property type="entry name" value="POLYFERREDOXIN PROTEIN FWDF"/>
    <property type="match status" value="1"/>
</dbReference>
<dbReference type="RefSeq" id="WP_161836797.1">
    <property type="nucleotide sequence ID" value="NZ_CP048000.1"/>
</dbReference>
<dbReference type="AlphaFoldDB" id="A0A6P1TIU4"/>
<dbReference type="Pfam" id="PF04432">
    <property type="entry name" value="FrhB_FdhB_C"/>
    <property type="match status" value="1"/>
</dbReference>
<proteinExistence type="predicted"/>
<dbReference type="EMBL" id="CP048000">
    <property type="protein sequence ID" value="QHQ59961.1"/>
    <property type="molecule type" value="Genomic_DNA"/>
</dbReference>
<organism evidence="2 3">
    <name type="scientific">Anaerocolumna sedimenticola</name>
    <dbReference type="NCBI Taxonomy" id="2696063"/>
    <lineage>
        <taxon>Bacteria</taxon>
        <taxon>Bacillati</taxon>
        <taxon>Bacillota</taxon>
        <taxon>Clostridia</taxon>
        <taxon>Lachnospirales</taxon>
        <taxon>Lachnospiraceae</taxon>
        <taxon>Anaerocolumna</taxon>
    </lineage>
</organism>
<reference evidence="2 3" key="1">
    <citation type="submission" date="2020-01" db="EMBL/GenBank/DDBJ databases">
        <title>Genome analysis of Anaerocolumna sp. CBA3638.</title>
        <authorList>
            <person name="Kim J."/>
            <person name="Roh S.W."/>
        </authorList>
    </citation>
    <scope>NUCLEOTIDE SEQUENCE [LARGE SCALE GENOMIC DNA]</scope>
    <source>
        <strain evidence="2 3">CBA3638</strain>
    </source>
</reference>
<evidence type="ECO:0000313" key="2">
    <source>
        <dbReference type="EMBL" id="QHQ59961.1"/>
    </source>
</evidence>
<keyword evidence="3" id="KW-1185">Reference proteome</keyword>
<dbReference type="Proteomes" id="UP000464314">
    <property type="component" value="Chromosome"/>
</dbReference>
<protein>
    <recommendedName>
        <fullName evidence="1">Coenzyme F420 hydrogenase/dehydrogenase beta subunit C-terminal domain-containing protein</fullName>
    </recommendedName>
</protein>
<dbReference type="PANTHER" id="PTHR43193">
    <property type="match status" value="1"/>
</dbReference>
<evidence type="ECO:0000313" key="3">
    <source>
        <dbReference type="Proteomes" id="UP000464314"/>
    </source>
</evidence>
<sequence length="339" mass="39072">MVQTVYAFRNVESILKDSSSGGAFTAIYQSLENLRGRVITYGAAFDSDLKVTHQRAETFDEVRKFRGSKYVQSNMDGILPLIMDDLQQGKTVLFTGTPCQVYSVKHYCKVHEVKISNLLLIDIICHGTVMPSVWEKFKNWLERKYQASIDDFQFRYKGSRWIQYPVKVHFKNGKTVVNTHASRLYTTLFFTALPLREVCYSCKFANLDRCSDITIGDFWGIQRVMPEFPKKNGVSEIIVNTQKGSQIIECIKQMVNDDTGMHIKECTSDAYVKYQHNLKNPTQRPDLREQFIRDLEQQEFETVLKTYAGNNIKGKLLHVTKKVCGEIGLADFIKKVLKR</sequence>
<accession>A0A6P1TIU4</accession>